<dbReference type="EMBL" id="FLUV01001386">
    <property type="protein sequence ID" value="SBW22906.1"/>
    <property type="molecule type" value="Genomic_DNA"/>
</dbReference>
<dbReference type="Proteomes" id="UP000199013">
    <property type="component" value="Unassembled WGS sequence"/>
</dbReference>
<dbReference type="InterPro" id="IPR003484">
    <property type="entry name" value="NodA"/>
</dbReference>
<keyword evidence="2" id="KW-1185">Reference proteome</keyword>
<dbReference type="GO" id="GO:0005829">
    <property type="term" value="C:cytosol"/>
    <property type="evidence" value="ECO:0007669"/>
    <property type="project" value="InterPro"/>
</dbReference>
<dbReference type="GO" id="GO:0016746">
    <property type="term" value="F:acyltransferase activity"/>
    <property type="evidence" value="ECO:0007669"/>
    <property type="project" value="InterPro"/>
</dbReference>
<reference evidence="2" key="1">
    <citation type="submission" date="2016-02" db="EMBL/GenBank/DDBJ databases">
        <authorList>
            <person name="Wibberg D."/>
        </authorList>
    </citation>
    <scope>NUCLEOTIDE SEQUENCE [LARGE SCALE GENOMIC DNA]</scope>
</reference>
<proteinExistence type="predicted"/>
<evidence type="ECO:0000313" key="2">
    <source>
        <dbReference type="Proteomes" id="UP000199013"/>
    </source>
</evidence>
<sequence length="58" mass="6590">MLCPTPLDLKVPFGFGTVRHELREHVERTGRATIVSGVQVRSTDLWKSPRHVSMIFSL</sequence>
<dbReference type="Pfam" id="PF02474">
    <property type="entry name" value="NodA"/>
    <property type="match status" value="1"/>
</dbReference>
<organism evidence="1 2">
    <name type="scientific">Candidatus Protofrankia californiensis</name>
    <dbReference type="NCBI Taxonomy" id="1839754"/>
    <lineage>
        <taxon>Bacteria</taxon>
        <taxon>Bacillati</taxon>
        <taxon>Actinomycetota</taxon>
        <taxon>Actinomycetes</taxon>
        <taxon>Frankiales</taxon>
        <taxon>Frankiaceae</taxon>
        <taxon>Protofrankia</taxon>
    </lineage>
</organism>
<accession>A0A1C3NZB6</accession>
<dbReference type="AlphaFoldDB" id="A0A1C3NZB6"/>
<name>A0A1C3NZB6_9ACTN</name>
<gene>
    <name evidence="1" type="ORF">FDG2_3294</name>
</gene>
<evidence type="ECO:0000313" key="1">
    <source>
        <dbReference type="EMBL" id="SBW22906.1"/>
    </source>
</evidence>
<protein>
    <submittedName>
        <fullName evidence="1">Uncharacterized protein</fullName>
    </submittedName>
</protein>